<dbReference type="Gene3D" id="2.60.40.1080">
    <property type="match status" value="1"/>
</dbReference>
<evidence type="ECO:0000313" key="2">
    <source>
        <dbReference type="EMBL" id="HIU30479.1"/>
    </source>
</evidence>
<evidence type="ECO:0000256" key="1">
    <source>
        <dbReference type="SAM" id="SignalP"/>
    </source>
</evidence>
<protein>
    <submittedName>
        <fullName evidence="2">Exo-alpha-sialidase</fullName>
    </submittedName>
</protein>
<dbReference type="SUPFAM" id="SSF75005">
    <property type="entry name" value="Arabinanase/levansucrase/invertase"/>
    <property type="match status" value="1"/>
</dbReference>
<dbReference type="Proteomes" id="UP000824089">
    <property type="component" value="Unassembled WGS sequence"/>
</dbReference>
<reference evidence="2" key="2">
    <citation type="journal article" date="2021" name="PeerJ">
        <title>Extensive microbial diversity within the chicken gut microbiome revealed by metagenomics and culture.</title>
        <authorList>
            <person name="Gilroy R."/>
            <person name="Ravi A."/>
            <person name="Getino M."/>
            <person name="Pursley I."/>
            <person name="Horton D.L."/>
            <person name="Alikhan N.F."/>
            <person name="Baker D."/>
            <person name="Gharbi K."/>
            <person name="Hall N."/>
            <person name="Watson M."/>
            <person name="Adriaenssens E.M."/>
            <person name="Foster-Nyarko E."/>
            <person name="Jarju S."/>
            <person name="Secka A."/>
            <person name="Antonio M."/>
            <person name="Oren A."/>
            <person name="Chaudhuri R.R."/>
            <person name="La Ragione R."/>
            <person name="Hildebrand F."/>
            <person name="Pallen M.J."/>
        </authorList>
    </citation>
    <scope>NUCLEOTIDE SEQUENCE</scope>
    <source>
        <strain evidence="2">CHK195-4489</strain>
    </source>
</reference>
<organism evidence="2 3">
    <name type="scientific">Candidatus Egerieisoma faecipullorum</name>
    <dbReference type="NCBI Taxonomy" id="2840963"/>
    <lineage>
        <taxon>Bacteria</taxon>
        <taxon>Bacillati</taxon>
        <taxon>Bacillota</taxon>
        <taxon>Clostridia</taxon>
        <taxon>Eubacteriales</taxon>
        <taxon>Clostridiaceae</taxon>
        <taxon>Clostridiaceae incertae sedis</taxon>
        <taxon>Candidatus Egerieisoma</taxon>
    </lineage>
</organism>
<accession>A0A9D1I9K6</accession>
<feature type="chain" id="PRO_5039367924" evidence="1">
    <location>
        <begin position="32"/>
        <end position="627"/>
    </location>
</feature>
<dbReference type="CDD" id="cd15482">
    <property type="entry name" value="Sialidase_non-viral"/>
    <property type="match status" value="1"/>
</dbReference>
<name>A0A9D1I9K6_9CLOT</name>
<proteinExistence type="predicted"/>
<dbReference type="InterPro" id="IPR008964">
    <property type="entry name" value="Invasin/intimin_cell_adhesion"/>
</dbReference>
<keyword evidence="1" id="KW-0732">Signal</keyword>
<dbReference type="InterPro" id="IPR023296">
    <property type="entry name" value="Glyco_hydro_beta-prop_sf"/>
</dbReference>
<dbReference type="SUPFAM" id="SSF49373">
    <property type="entry name" value="Invasin/intimin cell-adhesion fragments"/>
    <property type="match status" value="1"/>
</dbReference>
<evidence type="ECO:0000313" key="3">
    <source>
        <dbReference type="Proteomes" id="UP000824089"/>
    </source>
</evidence>
<dbReference type="AlphaFoldDB" id="A0A9D1I9K6"/>
<feature type="signal peptide" evidence="1">
    <location>
        <begin position="1"/>
        <end position="31"/>
    </location>
</feature>
<reference evidence="2" key="1">
    <citation type="submission" date="2020-10" db="EMBL/GenBank/DDBJ databases">
        <authorList>
            <person name="Gilroy R."/>
        </authorList>
    </citation>
    <scope>NUCLEOTIDE SEQUENCE</scope>
    <source>
        <strain evidence="2">CHK195-4489</strain>
    </source>
</reference>
<gene>
    <name evidence="2" type="ORF">IAD50_09330</name>
</gene>
<sequence length="627" mass="70013">MNKRNVRRALTLGFKLIFAGALAVFMMAAPACDGGSDGGGTEEEKQRVFTDELERVEPNENLHFTMATVGDGYDVFAPVENEWGYRYGPSIIYYPDGSVDAWFATPGTLGEWDWFTYKHSEDGGKTWSQEKVVLQPTPDSMDHYSVCDPGVIYFGGYFYIGYTSTIVSTNGGINNNCFVARSKNPDGPYEKWNGSGWGGDPQPIVYYNESDTSWGAGELSFVELDGTLYCYYTWTCPDGDYEMVATADSTDENWPATMEYRGVAYKKGSGQDSCDVVYVEDYGKFLAFSTYNRFTESSGIAVMESNDGITFEQVAVIRTGISQYCHNMGISKRPNGHIQMDDEISFIGYAYSSGGPDSGYWGKWATRFQDIDLSVYEREITDTDEGGKGVLRSDYFWPLPEESELWTVGVGTLPHKIEFCIDDGAYDLDLYWYDTRLQTHQITSADGVDCSGYDQNVIEFDGLRIVAKSVGKTNVTVTYDGCSVEFKVYVRESGFPIGKSNPDIATVRPVQENMVVYKDEAYGARHRQQIRGYVIFEDETWGEAYNDRTSLHPDYPAMVPAETYEMEFEVADTSILRVDRKGVIMPKKAGSTTVTVTITGGHSFTVNVTVLDEPQEGTEGQIDFTLS</sequence>
<dbReference type="Gene3D" id="2.115.10.20">
    <property type="entry name" value="Glycosyl hydrolase domain, family 43"/>
    <property type="match status" value="1"/>
</dbReference>
<dbReference type="EMBL" id="DVMM01000207">
    <property type="protein sequence ID" value="HIU30479.1"/>
    <property type="molecule type" value="Genomic_DNA"/>
</dbReference>
<comment type="caution">
    <text evidence="2">The sequence shown here is derived from an EMBL/GenBank/DDBJ whole genome shotgun (WGS) entry which is preliminary data.</text>
</comment>